<keyword evidence="8" id="KW-0779">Telomere</keyword>
<feature type="region of interest" description="Disordered" evidence="14">
    <location>
        <begin position="60"/>
        <end position="80"/>
    </location>
</feature>
<keyword evidence="11" id="KW-0804">Transcription</keyword>
<evidence type="ECO:0000256" key="7">
    <source>
        <dbReference type="ARBA" id="ARBA00022694"/>
    </source>
</evidence>
<evidence type="ECO:0000256" key="14">
    <source>
        <dbReference type="SAM" id="MobiDB-lite"/>
    </source>
</evidence>
<protein>
    <recommendedName>
        <fullName evidence="5">EKC/KEOPS complex subunit GON7</fullName>
    </recommendedName>
</protein>
<dbReference type="InterPro" id="IPR014849">
    <property type="entry name" value="EKC/KEOPS_Gon7"/>
</dbReference>
<sequence>MSAHLTAVYTSPTATNTFSSPLSSAPTEASSSQEKSQYLAHLRDNVSQMQHDINQFLTKKMDEDKAATDAPVTSNDEDMEEQITSAGKLERTILDLRRGNERRQKLVDGHSVENEKVAAVKALKCLRRGPPCEAQEDLEILITLAGREYIAKHLTVSWIIFCWMLVANNVSTFHGTIGNDEKLKDLQPKLEKCIKSIEESDTQVTAAMTVDCDLFVHALIQVLEEEQSRLPF</sequence>
<gene>
    <name evidence="15" type="ORF">D6D28_07295</name>
</gene>
<evidence type="ECO:0000313" key="15">
    <source>
        <dbReference type="EMBL" id="THV67688.1"/>
    </source>
</evidence>
<comment type="similarity">
    <text evidence="3">Belongs to the GON7 family.</text>
</comment>
<keyword evidence="7" id="KW-0819">tRNA processing</keyword>
<name>A0A4S9LRT0_AURPU</name>
<comment type="subunit">
    <text evidence="4">Component of the EKC/KEOPS complex composed of at least BUD32, CGI121, GON7, KAE1 and PCC1; the whole complex dimerizes.</text>
</comment>
<proteinExistence type="inferred from homology"/>
<evidence type="ECO:0000256" key="13">
    <source>
        <dbReference type="ARBA" id="ARBA00025393"/>
    </source>
</evidence>
<feature type="compositionally biased region" description="Polar residues" evidence="14">
    <location>
        <begin position="8"/>
        <end position="36"/>
    </location>
</feature>
<evidence type="ECO:0000256" key="9">
    <source>
        <dbReference type="ARBA" id="ARBA00023015"/>
    </source>
</evidence>
<keyword evidence="10" id="KW-0010">Activator</keyword>
<evidence type="ECO:0000313" key="16">
    <source>
        <dbReference type="Proteomes" id="UP000304951"/>
    </source>
</evidence>
<evidence type="ECO:0000256" key="2">
    <source>
        <dbReference type="ARBA" id="ARBA00004574"/>
    </source>
</evidence>
<dbReference type="Proteomes" id="UP000304951">
    <property type="component" value="Unassembled WGS sequence"/>
</dbReference>
<organism evidence="15 16">
    <name type="scientific">Aureobasidium pullulans</name>
    <name type="common">Black yeast</name>
    <name type="synonym">Pullularia pullulans</name>
    <dbReference type="NCBI Taxonomy" id="5580"/>
    <lineage>
        <taxon>Eukaryota</taxon>
        <taxon>Fungi</taxon>
        <taxon>Dikarya</taxon>
        <taxon>Ascomycota</taxon>
        <taxon>Pezizomycotina</taxon>
        <taxon>Dothideomycetes</taxon>
        <taxon>Dothideomycetidae</taxon>
        <taxon>Dothideales</taxon>
        <taxon>Saccotheciaceae</taxon>
        <taxon>Aureobasidium</taxon>
    </lineage>
</organism>
<keyword evidence="9" id="KW-0805">Transcription regulation</keyword>
<evidence type="ECO:0000256" key="11">
    <source>
        <dbReference type="ARBA" id="ARBA00023163"/>
    </source>
</evidence>
<comment type="caution">
    <text evidence="15">The sequence shown here is derived from an EMBL/GenBank/DDBJ whole genome shotgun (WGS) entry which is preliminary data.</text>
</comment>
<comment type="function">
    <text evidence="13">Component of the EKC/KEOPS complex that is required for the formation of a threonylcarbamoyl group on adenosine at position 37 (t(6)A37) in tRNAs that read codons beginning with adenine. The complex is probably involved in the transfer of the threonylcarbamoyl moiety of threonylcarbamoyl-AMP (TC-AMP) to the N6 group of A37. GON7 likely plays a supporting role to the catalytic subunit KAE1 in the complex. The EKC/KEOPS complex also promotes both telomere uncapping and telomere elongation. The complex is required for efficient recruitment of transcriptional coactivators.</text>
</comment>
<dbReference type="GO" id="GO:0008033">
    <property type="term" value="P:tRNA processing"/>
    <property type="evidence" value="ECO:0007669"/>
    <property type="project" value="UniProtKB-KW"/>
</dbReference>
<evidence type="ECO:0000256" key="8">
    <source>
        <dbReference type="ARBA" id="ARBA00022895"/>
    </source>
</evidence>
<dbReference type="GO" id="GO:0005634">
    <property type="term" value="C:nucleus"/>
    <property type="evidence" value="ECO:0007669"/>
    <property type="project" value="UniProtKB-SubCell"/>
</dbReference>
<dbReference type="EMBL" id="QZAF01000385">
    <property type="protein sequence ID" value="THV67688.1"/>
    <property type="molecule type" value="Genomic_DNA"/>
</dbReference>
<comment type="subcellular location">
    <subcellularLocation>
        <location evidence="2">Chromosome</location>
        <location evidence="2">Telomere</location>
    </subcellularLocation>
    <subcellularLocation>
        <location evidence="1">Nucleus</location>
    </subcellularLocation>
</comment>
<keyword evidence="12" id="KW-0539">Nucleus</keyword>
<evidence type="ECO:0000256" key="10">
    <source>
        <dbReference type="ARBA" id="ARBA00023159"/>
    </source>
</evidence>
<reference evidence="15 16" key="1">
    <citation type="submission" date="2018-10" db="EMBL/GenBank/DDBJ databases">
        <title>Fifty Aureobasidium pullulans genomes reveal a recombining polyextremotolerant generalist.</title>
        <authorList>
            <person name="Gostincar C."/>
            <person name="Turk M."/>
            <person name="Zajc J."/>
            <person name="Gunde-Cimerman N."/>
        </authorList>
    </citation>
    <scope>NUCLEOTIDE SEQUENCE [LARGE SCALE GENOMIC DNA]</scope>
    <source>
        <strain evidence="15 16">EXF-11900</strain>
    </source>
</reference>
<evidence type="ECO:0000256" key="6">
    <source>
        <dbReference type="ARBA" id="ARBA00022454"/>
    </source>
</evidence>
<dbReference type="GO" id="GO:0000781">
    <property type="term" value="C:chromosome, telomeric region"/>
    <property type="evidence" value="ECO:0007669"/>
    <property type="project" value="UniProtKB-SubCell"/>
</dbReference>
<evidence type="ECO:0000256" key="4">
    <source>
        <dbReference type="ARBA" id="ARBA00011534"/>
    </source>
</evidence>
<keyword evidence="6" id="KW-0158">Chromosome</keyword>
<evidence type="ECO:0000256" key="1">
    <source>
        <dbReference type="ARBA" id="ARBA00004123"/>
    </source>
</evidence>
<feature type="region of interest" description="Disordered" evidence="14">
    <location>
        <begin position="1"/>
        <end position="37"/>
    </location>
</feature>
<accession>A0A4S9LRT0</accession>
<evidence type="ECO:0000256" key="5">
    <source>
        <dbReference type="ARBA" id="ARBA00019746"/>
    </source>
</evidence>
<evidence type="ECO:0000256" key="12">
    <source>
        <dbReference type="ARBA" id="ARBA00023242"/>
    </source>
</evidence>
<evidence type="ECO:0000256" key="3">
    <source>
        <dbReference type="ARBA" id="ARBA00008529"/>
    </source>
</evidence>
<dbReference type="Pfam" id="PF08738">
    <property type="entry name" value="Gon7"/>
    <property type="match status" value="1"/>
</dbReference>
<dbReference type="AlphaFoldDB" id="A0A4S9LRT0"/>